<feature type="domain" description="NAD(P)-binding" evidence="1">
    <location>
        <begin position="6"/>
        <end position="184"/>
    </location>
</feature>
<dbReference type="RefSeq" id="WP_027462423.1">
    <property type="nucleotide sequence ID" value="NZ_CP021081.1"/>
</dbReference>
<dbReference type="Pfam" id="PF13460">
    <property type="entry name" value="NAD_binding_10"/>
    <property type="match status" value="1"/>
</dbReference>
<keyword evidence="3" id="KW-1185">Reference proteome</keyword>
<dbReference type="InterPro" id="IPR016040">
    <property type="entry name" value="NAD(P)-bd_dom"/>
</dbReference>
<accession>A0A221SV50</accession>
<protein>
    <submittedName>
        <fullName evidence="2">NAD(P)-dependent oxidoreductase</fullName>
    </submittedName>
</protein>
<dbReference type="Proteomes" id="UP000259030">
    <property type="component" value="Chromosome"/>
</dbReference>
<dbReference type="PANTHER" id="PTHR47129">
    <property type="entry name" value="QUINONE OXIDOREDUCTASE 2"/>
    <property type="match status" value="1"/>
</dbReference>
<dbReference type="SUPFAM" id="SSF51735">
    <property type="entry name" value="NAD(P)-binding Rossmann-fold domains"/>
    <property type="match status" value="1"/>
</dbReference>
<reference evidence="2 3" key="1">
    <citation type="submission" date="2017-05" db="EMBL/GenBank/DDBJ databases">
        <title>The complete genome sequence of Deinococcus ficus isolated from the rhizosphere of the Ficus religiosa L. in Taiwan.</title>
        <authorList>
            <person name="Wu K.-M."/>
            <person name="Liao T.-L."/>
            <person name="Liu Y.-M."/>
            <person name="Young C.-C."/>
            <person name="Tsai S.-F."/>
        </authorList>
    </citation>
    <scope>NUCLEOTIDE SEQUENCE [LARGE SCALE GENOMIC DNA]</scope>
    <source>
        <strain evidence="2 3">CC-FR2-10</strain>
    </source>
</reference>
<dbReference type="CDD" id="cd05269">
    <property type="entry name" value="TMR_SDR_a"/>
    <property type="match status" value="1"/>
</dbReference>
<dbReference type="InterPro" id="IPR036291">
    <property type="entry name" value="NAD(P)-bd_dom_sf"/>
</dbReference>
<evidence type="ECO:0000259" key="1">
    <source>
        <dbReference type="Pfam" id="PF13460"/>
    </source>
</evidence>
<evidence type="ECO:0000313" key="3">
    <source>
        <dbReference type="Proteomes" id="UP000259030"/>
    </source>
</evidence>
<organism evidence="2 3">
    <name type="scientific">Deinococcus ficus</name>
    <dbReference type="NCBI Taxonomy" id="317577"/>
    <lineage>
        <taxon>Bacteria</taxon>
        <taxon>Thermotogati</taxon>
        <taxon>Deinococcota</taxon>
        <taxon>Deinococci</taxon>
        <taxon>Deinococcales</taxon>
        <taxon>Deinococcaceae</taxon>
        <taxon>Deinococcus</taxon>
    </lineage>
</organism>
<evidence type="ECO:0000313" key="2">
    <source>
        <dbReference type="EMBL" id="ASN80510.1"/>
    </source>
</evidence>
<sequence>MIAITGATGHLGRLTIQALLQRGVSPDTLVALVRDPARAADLAAQGVTVRQADYTQPHTLDAALQGVDRLLLISSSDMNGRVDQHRNVVDAAVRAGVKLLAYTSLLRADTSGLGLAHDHRATEALIRASGLPFVLLRNSWYLENYNPAQAAQHGMLAGAAGEGRVSAASRADYAEAAAAVLTEPGHENAVYELGGDHAFTLSDLAAEIQAQTGRPVTYQNMTPDAYADMLRGVGLPAPVADMLADSDAHLAQGDLYTESGDLRRLIGRPTTTLSEGVRAALN</sequence>
<proteinExistence type="predicted"/>
<dbReference type="AlphaFoldDB" id="A0A221SV50"/>
<dbReference type="STRING" id="317577.GCA_000419625_00072"/>
<dbReference type="Gene3D" id="3.40.50.720">
    <property type="entry name" value="NAD(P)-binding Rossmann-like Domain"/>
    <property type="match status" value="1"/>
</dbReference>
<dbReference type="EMBL" id="CP021081">
    <property type="protein sequence ID" value="ASN80510.1"/>
    <property type="molecule type" value="Genomic_DNA"/>
</dbReference>
<dbReference type="InterPro" id="IPR052718">
    <property type="entry name" value="NmrA-type_oxidoreductase"/>
</dbReference>
<gene>
    <name evidence="2" type="ORF">DFI_05385</name>
</gene>
<name>A0A221SV50_9DEIO</name>
<dbReference type="PANTHER" id="PTHR47129:SF1">
    <property type="entry name" value="NMRA-LIKE DOMAIN-CONTAINING PROTEIN"/>
    <property type="match status" value="1"/>
</dbReference>
<dbReference type="KEGG" id="dfc:DFI_05385"/>
<dbReference type="Gene3D" id="3.90.25.10">
    <property type="entry name" value="UDP-galactose 4-epimerase, domain 1"/>
    <property type="match status" value="1"/>
</dbReference>